<dbReference type="PANTHER" id="PTHR13620:SF104">
    <property type="entry name" value="EXONUCLEASE 3'-5' DOMAIN-CONTAINING PROTEIN 2"/>
    <property type="match status" value="1"/>
</dbReference>
<gene>
    <name evidence="5" type="ORF">N657DRAFT_678139</name>
</gene>
<name>A0AAN6U6V5_9PEZI</name>
<evidence type="ECO:0000256" key="1">
    <source>
        <dbReference type="ARBA" id="ARBA00022722"/>
    </source>
</evidence>
<comment type="caution">
    <text evidence="5">The sequence shown here is derived from an EMBL/GenBank/DDBJ whole genome shotgun (WGS) entry which is preliminary data.</text>
</comment>
<dbReference type="AlphaFoldDB" id="A0AAN6U6V5"/>
<dbReference type="RefSeq" id="XP_062651318.1">
    <property type="nucleotide sequence ID" value="XM_062796044.1"/>
</dbReference>
<evidence type="ECO:0000256" key="3">
    <source>
        <dbReference type="SAM" id="MobiDB-lite"/>
    </source>
</evidence>
<keyword evidence="2" id="KW-0378">Hydrolase</keyword>
<evidence type="ECO:0000259" key="4">
    <source>
        <dbReference type="SMART" id="SM00474"/>
    </source>
</evidence>
<dbReference type="GO" id="GO:0006139">
    <property type="term" value="P:nucleobase-containing compound metabolic process"/>
    <property type="evidence" value="ECO:0007669"/>
    <property type="project" value="InterPro"/>
</dbReference>
<dbReference type="SUPFAM" id="SSF53098">
    <property type="entry name" value="Ribonuclease H-like"/>
    <property type="match status" value="1"/>
</dbReference>
<accession>A0AAN6U6V5</accession>
<feature type="domain" description="3'-5' exonuclease" evidence="4">
    <location>
        <begin position="178"/>
        <end position="367"/>
    </location>
</feature>
<dbReference type="Proteomes" id="UP001302602">
    <property type="component" value="Unassembled WGS sequence"/>
</dbReference>
<sequence length="502" mass="54061">MTARKSANQVWHVSRGIVFAGGSNVVYPRLPPLRHHSAPAAVVAEESAVLPPVLSLTGKAAEEAPAGHGLEIAPGSVAASLITPRTALTNTVPTPTTVVVVGDNAAKEGQAPGEDAAKPKPKDVVPAVPPFTPLDFRIPDKTFREAAQASGGTPQSFWNYTLYRGPANDGAPETRVKVHYCTSSRTTERVIKEYFAKEKVLGFDLEWMPNAVKTFGPRSNVSLIQLASPSRIGLFHIAAYPKKDTLVAPSLKKILEDPDVTKVGVWIKGDCTRLSDYLGIKTRGQFELSHLYKLVKYSRSGEYNLINKKLAALATQVKEILGLPMFKGNDVRASDWSKSLNMDQIIYSSSDAYAAVQLYAVLDHQRKALDPVPPLPHHAELNLPIPVTKPVPPETTEEQDADPDAVLEENPGPEGKLAPEDEAALKDTLVCEDGPALEDQLDLKGKAVLAGSTSPRTATDLSKQTTPATPPLVVDKRSIKASIKPSTHFKSFPAAESQPQPD</sequence>
<feature type="region of interest" description="Disordered" evidence="3">
    <location>
        <begin position="483"/>
        <end position="502"/>
    </location>
</feature>
<proteinExistence type="predicted"/>
<keyword evidence="1" id="KW-0540">Nuclease</keyword>
<dbReference type="FunFam" id="3.30.420.10:FF:000100">
    <property type="entry name" value="3'-5' exonuclease/helicase (Wrn), putative"/>
    <property type="match status" value="1"/>
</dbReference>
<reference evidence="5" key="2">
    <citation type="submission" date="2023-05" db="EMBL/GenBank/DDBJ databases">
        <authorList>
            <consortium name="Lawrence Berkeley National Laboratory"/>
            <person name="Steindorff A."/>
            <person name="Hensen N."/>
            <person name="Bonometti L."/>
            <person name="Westerberg I."/>
            <person name="Brannstrom I.O."/>
            <person name="Guillou S."/>
            <person name="Cros-Aarteil S."/>
            <person name="Calhoun S."/>
            <person name="Haridas S."/>
            <person name="Kuo A."/>
            <person name="Mondo S."/>
            <person name="Pangilinan J."/>
            <person name="Riley R."/>
            <person name="Labutti K."/>
            <person name="Andreopoulos B."/>
            <person name="Lipzen A."/>
            <person name="Chen C."/>
            <person name="Yanf M."/>
            <person name="Daum C."/>
            <person name="Ng V."/>
            <person name="Clum A."/>
            <person name="Ohm R."/>
            <person name="Martin F."/>
            <person name="Silar P."/>
            <person name="Natvig D."/>
            <person name="Lalanne C."/>
            <person name="Gautier V."/>
            <person name="Ament-Velasquez S.L."/>
            <person name="Kruys A."/>
            <person name="Hutchinson M.I."/>
            <person name="Powell A.J."/>
            <person name="Barry K."/>
            <person name="Miller A.N."/>
            <person name="Grigoriev I.V."/>
            <person name="Debuchy R."/>
            <person name="Gladieux P."/>
            <person name="Thoren M.H."/>
            <person name="Johannesson H."/>
        </authorList>
    </citation>
    <scope>NUCLEOTIDE SEQUENCE</scope>
    <source>
        <strain evidence="5">CBS 731.68</strain>
    </source>
</reference>
<dbReference type="InterPro" id="IPR002562">
    <property type="entry name" value="3'-5'_exonuclease_dom"/>
</dbReference>
<dbReference type="InterPro" id="IPR051132">
    <property type="entry name" value="3-5_Exonuclease_domain"/>
</dbReference>
<dbReference type="PANTHER" id="PTHR13620">
    <property type="entry name" value="3-5 EXONUCLEASE"/>
    <property type="match status" value="1"/>
</dbReference>
<evidence type="ECO:0000256" key="2">
    <source>
        <dbReference type="ARBA" id="ARBA00022801"/>
    </source>
</evidence>
<protein>
    <submittedName>
        <fullName evidence="5">Ribonuclease H-like protein</fullName>
    </submittedName>
</protein>
<dbReference type="GeneID" id="87832812"/>
<feature type="compositionally biased region" description="Acidic residues" evidence="3">
    <location>
        <begin position="395"/>
        <end position="407"/>
    </location>
</feature>
<evidence type="ECO:0000313" key="6">
    <source>
        <dbReference type="Proteomes" id="UP001302602"/>
    </source>
</evidence>
<dbReference type="SMART" id="SM00474">
    <property type="entry name" value="35EXOc"/>
    <property type="match status" value="1"/>
</dbReference>
<dbReference type="GO" id="GO:0005737">
    <property type="term" value="C:cytoplasm"/>
    <property type="evidence" value="ECO:0007669"/>
    <property type="project" value="TreeGrafter"/>
</dbReference>
<dbReference type="GO" id="GO:0008408">
    <property type="term" value="F:3'-5' exonuclease activity"/>
    <property type="evidence" value="ECO:0007669"/>
    <property type="project" value="InterPro"/>
</dbReference>
<reference evidence="5" key="1">
    <citation type="journal article" date="2023" name="Mol. Phylogenet. Evol.">
        <title>Genome-scale phylogeny and comparative genomics of the fungal order Sordariales.</title>
        <authorList>
            <person name="Hensen N."/>
            <person name="Bonometti L."/>
            <person name="Westerberg I."/>
            <person name="Brannstrom I.O."/>
            <person name="Guillou S."/>
            <person name="Cros-Aarteil S."/>
            <person name="Calhoun S."/>
            <person name="Haridas S."/>
            <person name="Kuo A."/>
            <person name="Mondo S."/>
            <person name="Pangilinan J."/>
            <person name="Riley R."/>
            <person name="LaButti K."/>
            <person name="Andreopoulos B."/>
            <person name="Lipzen A."/>
            <person name="Chen C."/>
            <person name="Yan M."/>
            <person name="Daum C."/>
            <person name="Ng V."/>
            <person name="Clum A."/>
            <person name="Steindorff A."/>
            <person name="Ohm R.A."/>
            <person name="Martin F."/>
            <person name="Silar P."/>
            <person name="Natvig D.O."/>
            <person name="Lalanne C."/>
            <person name="Gautier V."/>
            <person name="Ament-Velasquez S.L."/>
            <person name="Kruys A."/>
            <person name="Hutchinson M.I."/>
            <person name="Powell A.J."/>
            <person name="Barry K."/>
            <person name="Miller A.N."/>
            <person name="Grigoriev I.V."/>
            <person name="Debuchy R."/>
            <person name="Gladieux P."/>
            <person name="Hiltunen Thoren M."/>
            <person name="Johannesson H."/>
        </authorList>
    </citation>
    <scope>NUCLEOTIDE SEQUENCE</scope>
    <source>
        <strain evidence="5">CBS 731.68</strain>
    </source>
</reference>
<keyword evidence="6" id="KW-1185">Reference proteome</keyword>
<dbReference type="GO" id="GO:0005634">
    <property type="term" value="C:nucleus"/>
    <property type="evidence" value="ECO:0007669"/>
    <property type="project" value="TreeGrafter"/>
</dbReference>
<dbReference type="CDD" id="cd06141">
    <property type="entry name" value="WRN_exo"/>
    <property type="match status" value="1"/>
</dbReference>
<dbReference type="EMBL" id="MU853224">
    <property type="protein sequence ID" value="KAK4127547.1"/>
    <property type="molecule type" value="Genomic_DNA"/>
</dbReference>
<evidence type="ECO:0000313" key="5">
    <source>
        <dbReference type="EMBL" id="KAK4127547.1"/>
    </source>
</evidence>
<dbReference type="Gene3D" id="3.30.420.10">
    <property type="entry name" value="Ribonuclease H-like superfamily/Ribonuclease H"/>
    <property type="match status" value="1"/>
</dbReference>
<dbReference type="Pfam" id="PF01612">
    <property type="entry name" value="DNA_pol_A_exo1"/>
    <property type="match status" value="1"/>
</dbReference>
<dbReference type="InterPro" id="IPR036397">
    <property type="entry name" value="RNaseH_sf"/>
</dbReference>
<dbReference type="GO" id="GO:0003676">
    <property type="term" value="F:nucleic acid binding"/>
    <property type="evidence" value="ECO:0007669"/>
    <property type="project" value="InterPro"/>
</dbReference>
<organism evidence="5 6">
    <name type="scientific">Parathielavia appendiculata</name>
    <dbReference type="NCBI Taxonomy" id="2587402"/>
    <lineage>
        <taxon>Eukaryota</taxon>
        <taxon>Fungi</taxon>
        <taxon>Dikarya</taxon>
        <taxon>Ascomycota</taxon>
        <taxon>Pezizomycotina</taxon>
        <taxon>Sordariomycetes</taxon>
        <taxon>Sordariomycetidae</taxon>
        <taxon>Sordariales</taxon>
        <taxon>Chaetomiaceae</taxon>
        <taxon>Parathielavia</taxon>
    </lineage>
</organism>
<dbReference type="InterPro" id="IPR012337">
    <property type="entry name" value="RNaseH-like_sf"/>
</dbReference>
<feature type="region of interest" description="Disordered" evidence="3">
    <location>
        <begin position="380"/>
        <end position="419"/>
    </location>
</feature>